<evidence type="ECO:0000259" key="1">
    <source>
        <dbReference type="Pfam" id="PF08241"/>
    </source>
</evidence>
<keyword evidence="2" id="KW-0489">Methyltransferase</keyword>
<dbReference type="CDD" id="cd02440">
    <property type="entry name" value="AdoMet_MTases"/>
    <property type="match status" value="1"/>
</dbReference>
<gene>
    <name evidence="2" type="ORF">ENR63_00140</name>
</gene>
<dbReference type="Pfam" id="PF08241">
    <property type="entry name" value="Methyltransf_11"/>
    <property type="match status" value="1"/>
</dbReference>
<sequence length="238" mass="26974">MKELLIKFLFQIRAVIVRNLLPKSGYFLFSANPKRSLEPISKKFGFDRGTPVDRYYIEKFLEANKGLIEGKCLEIHDNHYTKKYGAEKVTHSDALDVDTDNKAANIIGDLRNLTNVQSNSYDCLIITHTFGVIDEYERAIAECHRILKPGGVLLATVSAMGIAWDVKNSFWRFTVASASYVFSKYFKKDLLEVDSYGNVLSGQAFWVGLGAEELSIEELNHNDKHFPVIVTIKAEKEI</sequence>
<accession>A0A7C4TNP2</accession>
<reference evidence="2" key="1">
    <citation type="journal article" date="2020" name="mSystems">
        <title>Genome- and Community-Level Interaction Insights into Carbon Utilization and Element Cycling Functions of Hydrothermarchaeota in Hydrothermal Sediment.</title>
        <authorList>
            <person name="Zhou Z."/>
            <person name="Liu Y."/>
            <person name="Xu W."/>
            <person name="Pan J."/>
            <person name="Luo Z.H."/>
            <person name="Li M."/>
        </authorList>
    </citation>
    <scope>NUCLEOTIDE SEQUENCE [LARGE SCALE GENOMIC DNA]</scope>
    <source>
        <strain evidence="2">SpSt-417</strain>
    </source>
</reference>
<dbReference type="EMBL" id="DSRT01000007">
    <property type="protein sequence ID" value="HGW29327.1"/>
    <property type="molecule type" value="Genomic_DNA"/>
</dbReference>
<dbReference type="GO" id="GO:0032259">
    <property type="term" value="P:methylation"/>
    <property type="evidence" value="ECO:0007669"/>
    <property type="project" value="UniProtKB-KW"/>
</dbReference>
<protein>
    <submittedName>
        <fullName evidence="2">Methyltransferase domain-containing protein</fullName>
    </submittedName>
</protein>
<comment type="caution">
    <text evidence="2">The sequence shown here is derived from an EMBL/GenBank/DDBJ whole genome shotgun (WGS) entry which is preliminary data.</text>
</comment>
<dbReference type="GO" id="GO:0008757">
    <property type="term" value="F:S-adenosylmethionine-dependent methyltransferase activity"/>
    <property type="evidence" value="ECO:0007669"/>
    <property type="project" value="InterPro"/>
</dbReference>
<proteinExistence type="predicted"/>
<dbReference type="InterPro" id="IPR013216">
    <property type="entry name" value="Methyltransf_11"/>
</dbReference>
<name>A0A7C4TNP2_UNCKA</name>
<organism evidence="2">
    <name type="scientific">candidate division WWE3 bacterium</name>
    <dbReference type="NCBI Taxonomy" id="2053526"/>
    <lineage>
        <taxon>Bacteria</taxon>
        <taxon>Katanobacteria</taxon>
    </lineage>
</organism>
<dbReference type="Gene3D" id="3.40.50.150">
    <property type="entry name" value="Vaccinia Virus protein VP39"/>
    <property type="match status" value="1"/>
</dbReference>
<dbReference type="AlphaFoldDB" id="A0A7C4TNP2"/>
<keyword evidence="2" id="KW-0808">Transferase</keyword>
<dbReference type="SUPFAM" id="SSF53335">
    <property type="entry name" value="S-adenosyl-L-methionine-dependent methyltransferases"/>
    <property type="match status" value="1"/>
</dbReference>
<dbReference type="InterPro" id="IPR029063">
    <property type="entry name" value="SAM-dependent_MTases_sf"/>
</dbReference>
<feature type="domain" description="Methyltransferase type 11" evidence="1">
    <location>
        <begin position="105"/>
        <end position="154"/>
    </location>
</feature>
<evidence type="ECO:0000313" key="2">
    <source>
        <dbReference type="EMBL" id="HGW29327.1"/>
    </source>
</evidence>